<protein>
    <submittedName>
        <fullName evidence="1">Uncharacterized protein</fullName>
    </submittedName>
</protein>
<name>A0A4Q9PWG3_9APHY</name>
<sequence>MQKVLRVAWCYLAPHIFRAHATQNSETLLLETSSISESKDICGWPSMPALPLTVVFHTLEAQHRRPYNMTPSPGRPRGPAHSRFIIFCDSCQASALMSPFRFPHIFTQRTRPDIFSVSVPGRESDLVIGPSSCGRRSQGALSLDDHWVSRRR</sequence>
<dbReference type="Proteomes" id="UP000292082">
    <property type="component" value="Unassembled WGS sequence"/>
</dbReference>
<gene>
    <name evidence="1" type="ORF">BD310DRAFT_435037</name>
</gene>
<dbReference type="AlphaFoldDB" id="A0A4Q9PWG3"/>
<evidence type="ECO:0000313" key="2">
    <source>
        <dbReference type="Proteomes" id="UP000292082"/>
    </source>
</evidence>
<accession>A0A4Q9PWG3</accession>
<proteinExistence type="predicted"/>
<evidence type="ECO:0000313" key="1">
    <source>
        <dbReference type="EMBL" id="TBU58993.1"/>
    </source>
</evidence>
<keyword evidence="2" id="KW-1185">Reference proteome</keyword>
<reference evidence="1 2" key="1">
    <citation type="submission" date="2019-01" db="EMBL/GenBank/DDBJ databases">
        <title>Draft genome sequences of three monokaryotic isolates of the white-rot basidiomycete fungus Dichomitus squalens.</title>
        <authorList>
            <consortium name="DOE Joint Genome Institute"/>
            <person name="Lopez S.C."/>
            <person name="Andreopoulos B."/>
            <person name="Pangilinan J."/>
            <person name="Lipzen A."/>
            <person name="Riley R."/>
            <person name="Ahrendt S."/>
            <person name="Ng V."/>
            <person name="Barry K."/>
            <person name="Daum C."/>
            <person name="Grigoriev I.V."/>
            <person name="Hilden K.S."/>
            <person name="Makela M.R."/>
            <person name="de Vries R.P."/>
        </authorList>
    </citation>
    <scope>NUCLEOTIDE SEQUENCE [LARGE SCALE GENOMIC DNA]</scope>
    <source>
        <strain evidence="1 2">CBS 464.89</strain>
    </source>
</reference>
<organism evidence="1 2">
    <name type="scientific">Dichomitus squalens</name>
    <dbReference type="NCBI Taxonomy" id="114155"/>
    <lineage>
        <taxon>Eukaryota</taxon>
        <taxon>Fungi</taxon>
        <taxon>Dikarya</taxon>
        <taxon>Basidiomycota</taxon>
        <taxon>Agaricomycotina</taxon>
        <taxon>Agaricomycetes</taxon>
        <taxon>Polyporales</taxon>
        <taxon>Polyporaceae</taxon>
        <taxon>Dichomitus</taxon>
    </lineage>
</organism>
<dbReference type="EMBL" id="ML145118">
    <property type="protein sequence ID" value="TBU58993.1"/>
    <property type="molecule type" value="Genomic_DNA"/>
</dbReference>